<proteinExistence type="predicted"/>
<gene>
    <name evidence="1" type="ORF">I6N96_07635</name>
</gene>
<protein>
    <submittedName>
        <fullName evidence="1">Uncharacterized protein</fullName>
    </submittedName>
</protein>
<comment type="caution">
    <text evidence="1">The sequence shown here is derived from an EMBL/GenBank/DDBJ whole genome shotgun (WGS) entry which is preliminary data.</text>
</comment>
<organism evidence="1 2">
    <name type="scientific">Enterococcus larvae</name>
    <dbReference type="NCBI Taxonomy" id="2794352"/>
    <lineage>
        <taxon>Bacteria</taxon>
        <taxon>Bacillati</taxon>
        <taxon>Bacillota</taxon>
        <taxon>Bacilli</taxon>
        <taxon>Lactobacillales</taxon>
        <taxon>Enterococcaceae</taxon>
        <taxon>Enterococcus</taxon>
    </lineage>
</organism>
<evidence type="ECO:0000313" key="2">
    <source>
        <dbReference type="Proteomes" id="UP000673375"/>
    </source>
</evidence>
<dbReference type="Proteomes" id="UP000673375">
    <property type="component" value="Unassembled WGS sequence"/>
</dbReference>
<sequence length="235" mass="28165">MKEVIDKIFFNNGFENISITNPFSDEISFWGNYSKTATNFYLIVYMNEITEDFIVKRVSEYFNAIKTIERGYDERIDKNLSMLICLKNTHNESSFKYKKIFEIEEDPYFFKKYLLSYSENFEKIKKEILNGENINITINNIINDVEKFSQYKLGEDTDDVKLYEMCTRLMTKIPFISLNHKQSDLDDLSKSIRLRLEKDNLTESRDKILRYFELEDEVFIDRIVESIDLENVDYE</sequence>
<reference evidence="1 2" key="1">
    <citation type="submission" date="2020-12" db="EMBL/GenBank/DDBJ databases">
        <title>Vagococcus allomyrinae sp. nov. and Enterococcus lavae sp. nov., isolated from the larvae of Allomyrina dichotoma.</title>
        <authorList>
            <person name="Lee S.D."/>
        </authorList>
    </citation>
    <scope>NUCLEOTIDE SEQUENCE [LARGE SCALE GENOMIC DNA]</scope>
    <source>
        <strain evidence="1 2">BWM-S5</strain>
    </source>
</reference>
<accession>A0ABS4CJ49</accession>
<dbReference type="Pfam" id="PF20289">
    <property type="entry name" value="MComp1"/>
    <property type="match status" value="1"/>
</dbReference>
<evidence type="ECO:0000313" key="1">
    <source>
        <dbReference type="EMBL" id="MBP1046151.1"/>
    </source>
</evidence>
<dbReference type="EMBL" id="JAEDXU010000003">
    <property type="protein sequence ID" value="MBP1046151.1"/>
    <property type="molecule type" value="Genomic_DNA"/>
</dbReference>
<dbReference type="RefSeq" id="WP_209556971.1">
    <property type="nucleotide sequence ID" value="NZ_JAEDXU010000003.1"/>
</dbReference>
<dbReference type="InterPro" id="IPR046905">
    <property type="entry name" value="ABC-3C_MC1"/>
</dbReference>
<name>A0ABS4CJ49_9ENTE</name>
<keyword evidence="2" id="KW-1185">Reference proteome</keyword>